<dbReference type="InterPro" id="IPR013320">
    <property type="entry name" value="ConA-like_dom_sf"/>
</dbReference>
<keyword evidence="7" id="KW-1185">Reference proteome</keyword>
<evidence type="ECO:0000256" key="1">
    <source>
        <dbReference type="ARBA" id="ARBA00022801"/>
    </source>
</evidence>
<keyword evidence="1" id="KW-0378">Hydrolase</keyword>
<evidence type="ECO:0000313" key="6">
    <source>
        <dbReference type="EMBL" id="KIW02351.1"/>
    </source>
</evidence>
<feature type="active site" description="Nucleophile" evidence="3">
    <location>
        <position position="127"/>
    </location>
</feature>
<organism evidence="6 7">
    <name type="scientific">Verruconis gallopava</name>
    <dbReference type="NCBI Taxonomy" id="253628"/>
    <lineage>
        <taxon>Eukaryota</taxon>
        <taxon>Fungi</taxon>
        <taxon>Dikarya</taxon>
        <taxon>Ascomycota</taxon>
        <taxon>Pezizomycotina</taxon>
        <taxon>Dothideomycetes</taxon>
        <taxon>Pleosporomycetidae</taxon>
        <taxon>Venturiales</taxon>
        <taxon>Sympoventuriaceae</taxon>
        <taxon>Verruconis</taxon>
    </lineage>
</organism>
<feature type="region of interest" description="Disordered" evidence="4">
    <location>
        <begin position="268"/>
        <end position="287"/>
    </location>
</feature>
<feature type="domain" description="GH16" evidence="5">
    <location>
        <begin position="37"/>
        <end position="249"/>
    </location>
</feature>
<dbReference type="HOGENOM" id="CLU_861083_0_0_1"/>
<dbReference type="Pfam" id="PF00722">
    <property type="entry name" value="Glyco_hydro_16"/>
    <property type="match status" value="1"/>
</dbReference>
<gene>
    <name evidence="6" type="ORF">PV09_06173</name>
</gene>
<evidence type="ECO:0000313" key="7">
    <source>
        <dbReference type="Proteomes" id="UP000053259"/>
    </source>
</evidence>
<dbReference type="Proteomes" id="UP000053259">
    <property type="component" value="Unassembled WGS sequence"/>
</dbReference>
<sequence length="323" mass="35074">MASTLPDCDCGFVDAKDPTKSTFSNFLAINFTSITNQTFEDLFIPASYTLNLRGGPYNRAFSPEQVHLSQDGLALTVSPLNAGNVPCAQVTTKNESFFYGAYHVQTRVGNVPGAVSAFFTYKNDTSEVDIEYLSAWTDPTLLYTVKPQLYSASGNPLSGTYQKEQWNGTGAFSKNFHTWSFVWLPGIVHYGLDGEYSRVITTNVPQDPGSVSISHWSDGNPNYSMGPPTSDSTDVISLFWAVYNDTSSAAPACKATKTSCTISDGVLQSATSSSGGSTNSPTPTPTIKALSTSSAQMVSPMNSSWIFVLILFCWFGQFRLKWL</sequence>
<dbReference type="GO" id="GO:0005975">
    <property type="term" value="P:carbohydrate metabolic process"/>
    <property type="evidence" value="ECO:0007669"/>
    <property type="project" value="InterPro"/>
</dbReference>
<evidence type="ECO:0000259" key="5">
    <source>
        <dbReference type="PROSITE" id="PS51762"/>
    </source>
</evidence>
<reference evidence="6 7" key="1">
    <citation type="submission" date="2015-01" db="EMBL/GenBank/DDBJ databases">
        <title>The Genome Sequence of Ochroconis gallopava CBS43764.</title>
        <authorList>
            <consortium name="The Broad Institute Genomics Platform"/>
            <person name="Cuomo C."/>
            <person name="de Hoog S."/>
            <person name="Gorbushina A."/>
            <person name="Stielow B."/>
            <person name="Teixiera M."/>
            <person name="Abouelleil A."/>
            <person name="Chapman S.B."/>
            <person name="Priest M."/>
            <person name="Young S.K."/>
            <person name="Wortman J."/>
            <person name="Nusbaum C."/>
            <person name="Birren B."/>
        </authorList>
    </citation>
    <scope>NUCLEOTIDE SEQUENCE [LARGE SCALE GENOMIC DNA]</scope>
    <source>
        <strain evidence="6 7">CBS 43764</strain>
    </source>
</reference>
<dbReference type="STRING" id="253628.A0A0D1XJ79"/>
<dbReference type="SUPFAM" id="SSF49899">
    <property type="entry name" value="Concanavalin A-like lectins/glucanases"/>
    <property type="match status" value="1"/>
</dbReference>
<dbReference type="OrthoDB" id="25131at2759"/>
<dbReference type="CDD" id="cd00413">
    <property type="entry name" value="Glyco_hydrolase_16"/>
    <property type="match status" value="1"/>
</dbReference>
<dbReference type="GO" id="GO:0004553">
    <property type="term" value="F:hydrolase activity, hydrolyzing O-glycosyl compounds"/>
    <property type="evidence" value="ECO:0007669"/>
    <property type="project" value="InterPro"/>
</dbReference>
<dbReference type="InParanoid" id="A0A0D1XJ79"/>
<dbReference type="Gene3D" id="2.60.120.200">
    <property type="match status" value="1"/>
</dbReference>
<dbReference type="VEuPathDB" id="FungiDB:PV09_06173"/>
<feature type="compositionally biased region" description="Low complexity" evidence="4">
    <location>
        <begin position="271"/>
        <end position="281"/>
    </location>
</feature>
<feature type="active site" description="Proton donor" evidence="3">
    <location>
        <position position="131"/>
    </location>
</feature>
<dbReference type="EMBL" id="KN847549">
    <property type="protein sequence ID" value="KIW02351.1"/>
    <property type="molecule type" value="Genomic_DNA"/>
</dbReference>
<name>A0A0D1XJ79_9PEZI</name>
<dbReference type="RefSeq" id="XP_016212220.1">
    <property type="nucleotide sequence ID" value="XM_016359772.1"/>
</dbReference>
<dbReference type="InterPro" id="IPR000757">
    <property type="entry name" value="Beta-glucanase-like"/>
</dbReference>
<evidence type="ECO:0000256" key="4">
    <source>
        <dbReference type="SAM" id="MobiDB-lite"/>
    </source>
</evidence>
<protein>
    <recommendedName>
        <fullName evidence="5">GH16 domain-containing protein</fullName>
    </recommendedName>
</protein>
<proteinExistence type="predicted"/>
<accession>A0A0D1XJ79</accession>
<evidence type="ECO:0000256" key="2">
    <source>
        <dbReference type="ARBA" id="ARBA00023295"/>
    </source>
</evidence>
<dbReference type="PANTHER" id="PTHR38121:SF2">
    <property type="entry name" value="ACYLTRANSFERASE 3 DOMAIN-CONTAINING PROTEIN"/>
    <property type="match status" value="1"/>
</dbReference>
<dbReference type="InterPro" id="IPR008264">
    <property type="entry name" value="Beta_glucanase"/>
</dbReference>
<dbReference type="AlphaFoldDB" id="A0A0D1XJ79"/>
<dbReference type="GeneID" id="27314146"/>
<evidence type="ECO:0000256" key="3">
    <source>
        <dbReference type="PIRSR" id="PIRSR608264-1"/>
    </source>
</evidence>
<dbReference type="PRINTS" id="PR00737">
    <property type="entry name" value="GLHYDRLASE16"/>
</dbReference>
<dbReference type="PANTHER" id="PTHR38121">
    <property type="entry name" value="GH16 DOMAIN-CONTAINING PROTEIN"/>
    <property type="match status" value="1"/>
</dbReference>
<keyword evidence="2" id="KW-0326">Glycosidase</keyword>
<dbReference type="PROSITE" id="PS51762">
    <property type="entry name" value="GH16_2"/>
    <property type="match status" value="1"/>
</dbReference>